<reference evidence="2 3" key="3">
    <citation type="submission" date="2019-03" db="EMBL/GenBank/DDBJ databases">
        <title>Genomic Encyclopedia of Type Strains, Phase IV (KMG-IV): sequencing the most valuable type-strain genomes for metagenomic binning, comparative biology and taxonomic classification.</title>
        <authorList>
            <person name="Goeker M."/>
        </authorList>
    </citation>
    <scope>NUCLEOTIDE SEQUENCE [LARGE SCALE GENOMIC DNA]</scope>
    <source>
        <strain evidence="2 3">DSM 103236</strain>
    </source>
</reference>
<reference evidence="4" key="2">
    <citation type="journal article" date="2019" name="Int. J. Syst. Evol. Microbiol.">
        <title>The Global Catalogue of Microorganisms (GCM) 10K type strain sequencing project: providing services to taxonomists for standard genome sequencing and annotation.</title>
        <authorList>
            <consortium name="The Broad Institute Genomics Platform"/>
            <consortium name="The Broad Institute Genome Sequencing Center for Infectious Disease"/>
            <person name="Wu L."/>
            <person name="Ma J."/>
        </authorList>
    </citation>
    <scope>NUCLEOTIDE SEQUENCE [LARGE SCALE GENOMIC DNA]</scope>
    <source>
        <strain evidence="4">CGMCC 1.15644</strain>
    </source>
</reference>
<evidence type="ECO:0000313" key="4">
    <source>
        <dbReference type="Proteomes" id="UP000622648"/>
    </source>
</evidence>
<evidence type="ECO:0000313" key="1">
    <source>
        <dbReference type="EMBL" id="GGE62931.1"/>
    </source>
</evidence>
<sequence length="413" mass="47440">MTGELIEEHTICSKDVLNELLLKYLGEIPCNGADSFSPVPVVVERKEIARMEKLCRVLNKALTNVVNAYFEDENIRSIYNFDEDLNRILSMAQAQPYEVGMYRPDFLQAEDGGIKICEIGARYPINGWMISYYLNVITKENETIGLPSLEAVPAQQDFIETIFNRFNSREPIVLVHEKEKGTEVFYLLNEFGKRGLDYVSASPAQFTHQNGEVMLNGKPVSQFILEMDREELRNFDPEVLKLIISKGNYFNDVRTLILVHDKRILAVLYNEVIMRSYLSEEEYLFLRSFLIPTYALHTSEKRAEVSHSPLNWVLKRNSGGRGIDMYVKSECEASLWTDIIAKQWPEYMVQEYVPQRWFKHVNGSEDSLINLVGMLLCYNDQSFGPGLFRGSAEHVVNVHQGRGVIFPAMMSES</sequence>
<reference evidence="1" key="4">
    <citation type="submission" date="2024-05" db="EMBL/GenBank/DDBJ databases">
        <authorList>
            <person name="Sun Q."/>
            <person name="Zhou Y."/>
        </authorList>
    </citation>
    <scope>NUCLEOTIDE SEQUENCE</scope>
    <source>
        <strain evidence="1">CGMCC 1.15644</strain>
    </source>
</reference>
<protein>
    <recommendedName>
        <fullName evidence="5">Circularly permuted ATP-grasp superfamily protein</fullName>
    </recommendedName>
</protein>
<comment type="caution">
    <text evidence="2">The sequence shown here is derived from an EMBL/GenBank/DDBJ whole genome shotgun (WGS) entry which is preliminary data.</text>
</comment>
<dbReference type="RefSeq" id="WP_132533870.1">
    <property type="nucleotide sequence ID" value="NZ_BMJO01000005.1"/>
</dbReference>
<dbReference type="Proteomes" id="UP000295684">
    <property type="component" value="Unassembled WGS sequence"/>
</dbReference>
<evidence type="ECO:0008006" key="5">
    <source>
        <dbReference type="Google" id="ProtNLM"/>
    </source>
</evidence>
<proteinExistence type="predicted"/>
<dbReference type="Proteomes" id="UP000622648">
    <property type="component" value="Unassembled WGS sequence"/>
</dbReference>
<reference evidence="1" key="1">
    <citation type="journal article" date="2014" name="Int. J. Syst. Evol. Microbiol.">
        <title>Complete genome of a new Firmicutes species belonging to the dominant human colonic microbiota ('Ruminococcus bicirculans') reveals two chromosomes and a selective capacity to utilize plant glucans.</title>
        <authorList>
            <consortium name="NISC Comparative Sequencing Program"/>
            <person name="Wegmann U."/>
            <person name="Louis P."/>
            <person name="Goesmann A."/>
            <person name="Henrissat B."/>
            <person name="Duncan S.H."/>
            <person name="Flint H.J."/>
        </authorList>
    </citation>
    <scope>NUCLEOTIDE SEQUENCE</scope>
    <source>
        <strain evidence="1">CGMCC 1.15644</strain>
    </source>
</reference>
<evidence type="ECO:0000313" key="3">
    <source>
        <dbReference type="Proteomes" id="UP000295684"/>
    </source>
</evidence>
<evidence type="ECO:0000313" key="2">
    <source>
        <dbReference type="EMBL" id="TCO23835.1"/>
    </source>
</evidence>
<dbReference type="EMBL" id="BMJO01000005">
    <property type="protein sequence ID" value="GGE62931.1"/>
    <property type="molecule type" value="Genomic_DNA"/>
</dbReference>
<accession>A0A4R2HAM3</accession>
<dbReference type="SUPFAM" id="SSF56059">
    <property type="entry name" value="Glutathione synthetase ATP-binding domain-like"/>
    <property type="match status" value="1"/>
</dbReference>
<dbReference type="AlphaFoldDB" id="A0A4R2HAM3"/>
<dbReference type="EMBL" id="SLWO01000005">
    <property type="protein sequence ID" value="TCO23835.1"/>
    <property type="molecule type" value="Genomic_DNA"/>
</dbReference>
<gene>
    <name evidence="2" type="ORF">EV200_105309</name>
    <name evidence="1" type="ORF">GCM10011413_31670</name>
</gene>
<dbReference type="OrthoDB" id="9809896at2"/>
<name>A0A4R2HAM3_9SPHI</name>
<keyword evidence="4" id="KW-1185">Reference proteome</keyword>
<organism evidence="2 3">
    <name type="scientific">Pedobacter psychrotolerans</name>
    <dbReference type="NCBI Taxonomy" id="1843235"/>
    <lineage>
        <taxon>Bacteria</taxon>
        <taxon>Pseudomonadati</taxon>
        <taxon>Bacteroidota</taxon>
        <taxon>Sphingobacteriia</taxon>
        <taxon>Sphingobacteriales</taxon>
        <taxon>Sphingobacteriaceae</taxon>
        <taxon>Pedobacter</taxon>
    </lineage>
</organism>